<feature type="domain" description="Ferritin/DPS" evidence="1">
    <location>
        <begin position="39"/>
        <end position="145"/>
    </location>
</feature>
<sequence length="151" mass="16987">MLSREEVITKLNWFYSLELNQVGLYNAQSKTIDDIYIKRTLERVASIEQQHVDNVADKIKELGGRPTSIGAVIAPFTGKTAGNITGWSGVINLLKANIKLEQKAMADYKDFILKAASDQSLFDLLWSNLIDEDLHSAWFTNKVAELENIKT</sequence>
<evidence type="ECO:0000313" key="3">
    <source>
        <dbReference type="Proteomes" id="UP001329915"/>
    </source>
</evidence>
<dbReference type="Gene3D" id="1.20.1260.10">
    <property type="match status" value="1"/>
</dbReference>
<protein>
    <submittedName>
        <fullName evidence="2">Ferritin-like domain-containing protein</fullName>
    </submittedName>
</protein>
<dbReference type="SUPFAM" id="SSF47240">
    <property type="entry name" value="Ferritin-like"/>
    <property type="match status" value="1"/>
</dbReference>
<accession>A0AAU0UTS0</accession>
<dbReference type="InterPro" id="IPR012347">
    <property type="entry name" value="Ferritin-like"/>
</dbReference>
<name>A0AAU0UTS0_9FIRM</name>
<dbReference type="AlphaFoldDB" id="A0AAU0UTS0"/>
<evidence type="ECO:0000313" key="2">
    <source>
        <dbReference type="EMBL" id="WRO23685.1"/>
    </source>
</evidence>
<reference evidence="2 3" key="1">
    <citation type="submission" date="2023-04" db="EMBL/GenBank/DDBJ databases">
        <authorList>
            <person name="Hsu D."/>
        </authorList>
    </citation>
    <scope>NUCLEOTIDE SEQUENCE [LARGE SCALE GENOMIC DNA]</scope>
    <source>
        <strain evidence="2 3">MK1</strain>
    </source>
</reference>
<keyword evidence="3" id="KW-1185">Reference proteome</keyword>
<dbReference type="EMBL" id="CP121694">
    <property type="protein sequence ID" value="WRO23685.1"/>
    <property type="molecule type" value="Genomic_DNA"/>
</dbReference>
<organism evidence="2 3">
    <name type="scientific">Metallumcola ferriviriculae</name>
    <dbReference type="NCBI Taxonomy" id="3039180"/>
    <lineage>
        <taxon>Bacteria</taxon>
        <taxon>Bacillati</taxon>
        <taxon>Bacillota</taxon>
        <taxon>Clostridia</taxon>
        <taxon>Neomoorellales</taxon>
        <taxon>Desulfitibacteraceae</taxon>
        <taxon>Metallumcola</taxon>
    </lineage>
</organism>
<evidence type="ECO:0000259" key="1">
    <source>
        <dbReference type="Pfam" id="PF00210"/>
    </source>
</evidence>
<dbReference type="GO" id="GO:0008199">
    <property type="term" value="F:ferric iron binding"/>
    <property type="evidence" value="ECO:0007669"/>
    <property type="project" value="InterPro"/>
</dbReference>
<dbReference type="Proteomes" id="UP001329915">
    <property type="component" value="Chromosome"/>
</dbReference>
<dbReference type="RefSeq" id="WP_366923061.1">
    <property type="nucleotide sequence ID" value="NZ_CP121694.1"/>
</dbReference>
<dbReference type="Pfam" id="PF00210">
    <property type="entry name" value="Ferritin"/>
    <property type="match status" value="1"/>
</dbReference>
<dbReference type="CDD" id="cd00657">
    <property type="entry name" value="Ferritin_like"/>
    <property type="match status" value="1"/>
</dbReference>
<proteinExistence type="predicted"/>
<gene>
    <name evidence="2" type="ORF">MFMK1_003552</name>
</gene>
<dbReference type="InterPro" id="IPR008331">
    <property type="entry name" value="Ferritin_DPS_dom"/>
</dbReference>
<dbReference type="KEGG" id="dbc:MFMK1_003552"/>
<dbReference type="InterPro" id="IPR009078">
    <property type="entry name" value="Ferritin-like_SF"/>
</dbReference>